<dbReference type="RefSeq" id="WP_205119753.1">
    <property type="nucleotide sequence ID" value="NZ_JAFBCM010000001.1"/>
</dbReference>
<proteinExistence type="predicted"/>
<evidence type="ECO:0000256" key="1">
    <source>
        <dbReference type="SAM" id="SignalP"/>
    </source>
</evidence>
<feature type="signal peptide" evidence="1">
    <location>
        <begin position="1"/>
        <end position="27"/>
    </location>
</feature>
<gene>
    <name evidence="2" type="ORF">ACFOUW_20170</name>
</gene>
<keyword evidence="3" id="KW-1185">Reference proteome</keyword>
<dbReference type="EMBL" id="JBHRZH010000017">
    <property type="protein sequence ID" value="MFC3763169.1"/>
    <property type="molecule type" value="Genomic_DNA"/>
</dbReference>
<name>A0ABV7YFV0_9ACTN</name>
<evidence type="ECO:0000313" key="3">
    <source>
        <dbReference type="Proteomes" id="UP001595699"/>
    </source>
</evidence>
<dbReference type="Proteomes" id="UP001595699">
    <property type="component" value="Unassembled WGS sequence"/>
</dbReference>
<feature type="chain" id="PRO_5045534355" description="Secreted protein" evidence="1">
    <location>
        <begin position="28"/>
        <end position="148"/>
    </location>
</feature>
<accession>A0ABV7YFV0</accession>
<evidence type="ECO:0000313" key="2">
    <source>
        <dbReference type="EMBL" id="MFC3763169.1"/>
    </source>
</evidence>
<keyword evidence="1" id="KW-0732">Signal</keyword>
<reference evidence="3" key="1">
    <citation type="journal article" date="2019" name="Int. J. Syst. Evol. Microbiol.">
        <title>The Global Catalogue of Microorganisms (GCM) 10K type strain sequencing project: providing services to taxonomists for standard genome sequencing and annotation.</title>
        <authorList>
            <consortium name="The Broad Institute Genomics Platform"/>
            <consortium name="The Broad Institute Genome Sequencing Center for Infectious Disease"/>
            <person name="Wu L."/>
            <person name="Ma J."/>
        </authorList>
    </citation>
    <scope>NUCLEOTIDE SEQUENCE [LARGE SCALE GENOMIC DNA]</scope>
    <source>
        <strain evidence="3">CGMCC 4.7241</strain>
    </source>
</reference>
<protein>
    <recommendedName>
        <fullName evidence="4">Secreted protein</fullName>
    </recommendedName>
</protein>
<evidence type="ECO:0008006" key="4">
    <source>
        <dbReference type="Google" id="ProtNLM"/>
    </source>
</evidence>
<comment type="caution">
    <text evidence="2">The sequence shown here is derived from an EMBL/GenBank/DDBJ whole genome shotgun (WGS) entry which is preliminary data.</text>
</comment>
<sequence>MGIQRRGIAMFAAAAAMVGVGSGTASAAEVDHWPIVCSANTGCPDWAKGGAVVWGNRTAEVSGSVRDSSKSQYEWVTVYFDAFAGSTKIDSTSRTANNEERPFRFFIGDPNLVGGIDRVRIQVCGHFPATWPFEECGPQYNVWRGEWT</sequence>
<organism evidence="2 3">
    <name type="scientific">Tenggerimyces flavus</name>
    <dbReference type="NCBI Taxonomy" id="1708749"/>
    <lineage>
        <taxon>Bacteria</taxon>
        <taxon>Bacillati</taxon>
        <taxon>Actinomycetota</taxon>
        <taxon>Actinomycetes</taxon>
        <taxon>Propionibacteriales</taxon>
        <taxon>Nocardioidaceae</taxon>
        <taxon>Tenggerimyces</taxon>
    </lineage>
</organism>